<dbReference type="InterPro" id="IPR011042">
    <property type="entry name" value="6-blade_b-propeller_TolB-like"/>
</dbReference>
<dbReference type="PANTHER" id="PTHR25462">
    <property type="entry name" value="BONUS, ISOFORM C-RELATED"/>
    <property type="match status" value="1"/>
</dbReference>
<evidence type="ECO:0000313" key="3">
    <source>
        <dbReference type="EMBL" id="CAG2229779.1"/>
    </source>
</evidence>
<organism evidence="3 4">
    <name type="scientific">Mytilus edulis</name>
    <name type="common">Blue mussel</name>
    <dbReference type="NCBI Taxonomy" id="6550"/>
    <lineage>
        <taxon>Eukaryota</taxon>
        <taxon>Metazoa</taxon>
        <taxon>Spiralia</taxon>
        <taxon>Lophotrochozoa</taxon>
        <taxon>Mollusca</taxon>
        <taxon>Bivalvia</taxon>
        <taxon>Autobranchia</taxon>
        <taxon>Pteriomorphia</taxon>
        <taxon>Mytilida</taxon>
        <taxon>Mytiloidea</taxon>
        <taxon>Mytilidae</taxon>
        <taxon>Mytilinae</taxon>
        <taxon>Mytilus</taxon>
    </lineage>
</organism>
<comment type="caution">
    <text evidence="3">The sequence shown here is derived from an EMBL/GenBank/DDBJ whole genome shotgun (WGS) entry which is preliminary data.</text>
</comment>
<accession>A0A8S3T811</accession>
<gene>
    <name evidence="3" type="ORF">MEDL_42686</name>
</gene>
<proteinExistence type="predicted"/>
<dbReference type="InterPro" id="IPR047153">
    <property type="entry name" value="TRIM45/56/19-like"/>
</dbReference>
<dbReference type="SUPFAM" id="SSF101898">
    <property type="entry name" value="NHL repeat"/>
    <property type="match status" value="1"/>
</dbReference>
<dbReference type="SUPFAM" id="SSF57845">
    <property type="entry name" value="B-box zinc-binding domain"/>
    <property type="match status" value="1"/>
</dbReference>
<reference evidence="3" key="1">
    <citation type="submission" date="2021-03" db="EMBL/GenBank/DDBJ databases">
        <authorList>
            <person name="Bekaert M."/>
        </authorList>
    </citation>
    <scope>NUCLEOTIDE SEQUENCE</scope>
</reference>
<dbReference type="Gene3D" id="3.30.160.60">
    <property type="entry name" value="Classic Zinc Finger"/>
    <property type="match status" value="1"/>
</dbReference>
<dbReference type="CDD" id="cd19757">
    <property type="entry name" value="Bbox1"/>
    <property type="match status" value="1"/>
</dbReference>
<dbReference type="Gene3D" id="2.120.10.30">
    <property type="entry name" value="TolB, C-terminal domain"/>
    <property type="match status" value="1"/>
</dbReference>
<dbReference type="Proteomes" id="UP000683360">
    <property type="component" value="Unassembled WGS sequence"/>
</dbReference>
<protein>
    <recommendedName>
        <fullName evidence="2">B box-type domain-containing protein</fullName>
    </recommendedName>
</protein>
<name>A0A8S3T811_MYTED</name>
<sequence>MACSAQVPLCCQFCDNINEIKWKCFDCSLLLCDKCKIKLHSKVSFQKEHNIVDIRNVSQIKVSSNENLEKYLTLSCHLHPSKSCCLFCKTCDNLICPVCLLKNHKDHALEQIHEAFERKRTALETIVDKIDKECLGVVQKEQQTFDELWSKHQHQQQKTKESIQEQTETLTSQILSYSSKLLEQHHSFNHGLNGMFESKKKVLDQHEQDLLDKRNKIETILNSTNLAEVFEHSKGLSKTLEITKPDLSNAMLGFLEGQTLDEKHLQQMFGSLVEIRPFKTYTTDLPDVGVIAWHGDYLWVANKERKTLQKIKPGLVLEIESCMNDIEISDFSITKSGDLVLKLSKSNKLKILSQNGKQKILRDFSSMKPTAVYVSGVGDVIVGVKENGPNFVLSGNSRRQLVTLTPSGKNKTTFEYDQNDKRLFTYVWNITSTMSGDICVIDRLSDEFDGRLVMIDPNGHSKWVYHGQSKDKYIIDAFKPRNIIAVEDGNIIVTERLNHLLYVFFIIWASSCSHGPLHVITFLVSSGGQELPEECKYFGSFQDAVESIKRLLKNNEYLQLQVASNFAKSLIDLPLETEETEYNRAIIGTAAIDFNTLIEDIETIHNYRHDTCLRLLIAELSVYVKRYQYDICTQYKTEMSGYFSTDNINCLPPASCSQCTSGADCINASIATPCTNGERFCITSSVQSNTERNVTRRCSDEPECRLNHLLVLDCLLINTGSQGFSYDCHFCCAGYNCNKGPQIVPPANTHYNRTL</sequence>
<dbReference type="CDD" id="cd00117">
    <property type="entry name" value="TFP"/>
    <property type="match status" value="1"/>
</dbReference>
<feature type="domain" description="B box-type" evidence="2">
    <location>
        <begin position="76"/>
        <end position="112"/>
    </location>
</feature>
<dbReference type="OrthoDB" id="6096692at2759"/>
<dbReference type="PANTHER" id="PTHR25462:SF296">
    <property type="entry name" value="MEIOTIC P26, ISOFORM F"/>
    <property type="match status" value="1"/>
</dbReference>
<keyword evidence="4" id="KW-1185">Reference proteome</keyword>
<dbReference type="PROSITE" id="PS50119">
    <property type="entry name" value="ZF_BBOX"/>
    <property type="match status" value="1"/>
</dbReference>
<keyword evidence="1" id="KW-0863">Zinc-finger</keyword>
<dbReference type="AlphaFoldDB" id="A0A8S3T811"/>
<dbReference type="EMBL" id="CAJPWZ010002038">
    <property type="protein sequence ID" value="CAG2229779.1"/>
    <property type="molecule type" value="Genomic_DNA"/>
</dbReference>
<dbReference type="InterPro" id="IPR000315">
    <property type="entry name" value="Znf_B-box"/>
</dbReference>
<keyword evidence="1" id="KW-0479">Metal-binding</keyword>
<evidence type="ECO:0000256" key="1">
    <source>
        <dbReference type="PROSITE-ProRule" id="PRU00024"/>
    </source>
</evidence>
<evidence type="ECO:0000259" key="2">
    <source>
        <dbReference type="PROSITE" id="PS50119"/>
    </source>
</evidence>
<keyword evidence="1" id="KW-0862">Zinc</keyword>
<evidence type="ECO:0000313" key="4">
    <source>
        <dbReference type="Proteomes" id="UP000683360"/>
    </source>
</evidence>
<dbReference type="GO" id="GO:0008270">
    <property type="term" value="F:zinc ion binding"/>
    <property type="evidence" value="ECO:0007669"/>
    <property type="project" value="UniProtKB-KW"/>
</dbReference>